<sequence>MRNKKNYVFAAILLFVSLGASLSYVISENEITDVLTLENVEAIAAGETDSEGRLPCYSSFIGKNSGEKTVKDCGDCMDVDCVDCSDKGKCKK</sequence>
<gene>
    <name evidence="1" type="ORF">DWW08_14430</name>
</gene>
<protein>
    <submittedName>
        <fullName evidence="1">Uncharacterized protein</fullName>
    </submittedName>
</protein>
<dbReference type="AlphaFoldDB" id="A0A412Y312"/>
<dbReference type="RefSeq" id="WP_122142918.1">
    <property type="nucleotide sequence ID" value="NZ_CP080296.1"/>
</dbReference>
<accession>A0A412Y312</accession>
<evidence type="ECO:0000313" key="2">
    <source>
        <dbReference type="Proteomes" id="UP000286270"/>
    </source>
</evidence>
<dbReference type="Proteomes" id="UP000286270">
    <property type="component" value="Unassembled WGS sequence"/>
</dbReference>
<proteinExistence type="predicted"/>
<comment type="caution">
    <text evidence="1">The sequence shown here is derived from an EMBL/GenBank/DDBJ whole genome shotgun (WGS) entry which is preliminary data.</text>
</comment>
<organism evidence="1 2">
    <name type="scientific">Bacteroides fragilis</name>
    <dbReference type="NCBI Taxonomy" id="817"/>
    <lineage>
        <taxon>Bacteria</taxon>
        <taxon>Pseudomonadati</taxon>
        <taxon>Bacteroidota</taxon>
        <taxon>Bacteroidia</taxon>
        <taxon>Bacteroidales</taxon>
        <taxon>Bacteroidaceae</taxon>
        <taxon>Bacteroides</taxon>
    </lineage>
</organism>
<evidence type="ECO:0000313" key="1">
    <source>
        <dbReference type="EMBL" id="RGV51825.1"/>
    </source>
</evidence>
<reference evidence="1 2" key="1">
    <citation type="submission" date="2018-08" db="EMBL/GenBank/DDBJ databases">
        <title>A genome reference for cultivated species of the human gut microbiota.</title>
        <authorList>
            <person name="Zou Y."/>
            <person name="Xue W."/>
            <person name="Luo G."/>
        </authorList>
    </citation>
    <scope>NUCLEOTIDE SEQUENCE [LARGE SCALE GENOMIC DNA]</scope>
    <source>
        <strain evidence="1 2">AF14-26</strain>
    </source>
</reference>
<name>A0A412Y312_BACFG</name>
<dbReference type="EMBL" id="QRZH01000012">
    <property type="protein sequence ID" value="RGV51825.1"/>
    <property type="molecule type" value="Genomic_DNA"/>
</dbReference>